<dbReference type="PANTHER" id="PTHR10877:SF183">
    <property type="entry name" value="AT14535P-RELATED"/>
    <property type="match status" value="1"/>
</dbReference>
<dbReference type="PRINTS" id="PR01433">
    <property type="entry name" value="POLYCYSTIN2"/>
</dbReference>
<evidence type="ECO:0000256" key="2">
    <source>
        <dbReference type="ARBA" id="ARBA00007200"/>
    </source>
</evidence>
<evidence type="ECO:0000256" key="7">
    <source>
        <dbReference type="ARBA" id="ARBA00023054"/>
    </source>
</evidence>
<reference evidence="21" key="1">
    <citation type="submission" date="2017-02" db="UniProtKB">
        <authorList>
            <consortium name="WormBaseParasite"/>
        </authorList>
    </citation>
    <scope>IDENTIFICATION</scope>
</reference>
<evidence type="ECO:0000256" key="15">
    <source>
        <dbReference type="PIRSR" id="PIRSR603915-2"/>
    </source>
</evidence>
<keyword evidence="4" id="KW-1003">Cell membrane</keyword>
<dbReference type="PANTHER" id="PTHR10877">
    <property type="entry name" value="POLYCYSTIN FAMILY MEMBER"/>
    <property type="match status" value="1"/>
</dbReference>
<keyword evidence="13 14" id="KW-0407">Ion channel</keyword>
<dbReference type="Pfam" id="PF08016">
    <property type="entry name" value="PKD_channel"/>
    <property type="match status" value="1"/>
</dbReference>
<evidence type="ECO:0000256" key="9">
    <source>
        <dbReference type="ARBA" id="ARBA00023136"/>
    </source>
</evidence>
<keyword evidence="11" id="KW-0325">Glycoprotein</keyword>
<evidence type="ECO:0000256" key="3">
    <source>
        <dbReference type="ARBA" id="ARBA00022448"/>
    </source>
</evidence>
<keyword evidence="14" id="KW-0479">Metal-binding</keyword>
<name>A0A0N5AU68_9BILA</name>
<dbReference type="GO" id="GO:0050982">
    <property type="term" value="P:detection of mechanical stimulus"/>
    <property type="evidence" value="ECO:0007669"/>
    <property type="project" value="TreeGrafter"/>
</dbReference>
<feature type="binding site" evidence="14">
    <location>
        <position position="488"/>
    </location>
    <ligand>
        <name>Ca(2+)</name>
        <dbReference type="ChEBI" id="CHEBI:29108"/>
        <label>2</label>
    </ligand>
</feature>
<dbReference type="SUPFAM" id="SSF81324">
    <property type="entry name" value="Voltage-gated potassium channels"/>
    <property type="match status" value="1"/>
</dbReference>
<dbReference type="InterPro" id="IPR046791">
    <property type="entry name" value="Polycystin_dom"/>
</dbReference>
<dbReference type="Proteomes" id="UP000046393">
    <property type="component" value="Unplaced"/>
</dbReference>
<feature type="disulfide bond" evidence="15">
    <location>
        <begin position="54"/>
        <end position="67"/>
    </location>
</feature>
<evidence type="ECO:0000256" key="17">
    <source>
        <dbReference type="SAM" id="Phobius"/>
    </source>
</evidence>
<dbReference type="InterPro" id="IPR051223">
    <property type="entry name" value="Polycystin"/>
</dbReference>
<feature type="domain" description="Polycystin" evidence="19">
    <location>
        <begin position="2"/>
        <end position="193"/>
    </location>
</feature>
<evidence type="ECO:0000256" key="13">
    <source>
        <dbReference type="ARBA" id="ARBA00023303"/>
    </source>
</evidence>
<keyword evidence="20" id="KW-1185">Reference proteome</keyword>
<keyword evidence="3" id="KW-0813">Transport</keyword>
<feature type="transmembrane region" description="Helical" evidence="17">
    <location>
        <begin position="331"/>
        <end position="351"/>
    </location>
</feature>
<feature type="domain" description="Polycystin cation channel PKD1/PKD2" evidence="18">
    <location>
        <begin position="195"/>
        <end position="421"/>
    </location>
</feature>
<evidence type="ECO:0000256" key="10">
    <source>
        <dbReference type="ARBA" id="ARBA00023157"/>
    </source>
</evidence>
<dbReference type="WBParaSite" id="SMUV_0000839301-mRNA-1">
    <property type="protein sequence ID" value="SMUV_0000839301-mRNA-1"/>
    <property type="gene ID" value="SMUV_0000839301"/>
</dbReference>
<dbReference type="GO" id="GO:0005509">
    <property type="term" value="F:calcium ion binding"/>
    <property type="evidence" value="ECO:0007669"/>
    <property type="project" value="InterPro"/>
</dbReference>
<evidence type="ECO:0000256" key="16">
    <source>
        <dbReference type="SAM" id="MobiDB-lite"/>
    </source>
</evidence>
<dbReference type="GO" id="GO:0005262">
    <property type="term" value="F:calcium channel activity"/>
    <property type="evidence" value="ECO:0007669"/>
    <property type="project" value="UniProtKB-KW"/>
</dbReference>
<feature type="transmembrane region" description="Helical" evidence="17">
    <location>
        <begin position="395"/>
        <end position="414"/>
    </location>
</feature>
<keyword evidence="12" id="KW-0966">Cell projection</keyword>
<dbReference type="Gene3D" id="1.20.120.350">
    <property type="entry name" value="Voltage-gated potassium channels. Chain C"/>
    <property type="match status" value="1"/>
</dbReference>
<feature type="binding site" evidence="14">
    <location>
        <position position="498"/>
    </location>
    <ligand>
        <name>Ca(2+)</name>
        <dbReference type="ChEBI" id="CHEBI:29108"/>
        <label>2</label>
    </ligand>
</feature>
<keyword evidence="14" id="KW-0109">Calcium transport</keyword>
<keyword evidence="9 17" id="KW-0472">Membrane</keyword>
<dbReference type="InterPro" id="IPR003915">
    <property type="entry name" value="PKD_2"/>
</dbReference>
<organism evidence="20 21">
    <name type="scientific">Syphacia muris</name>
    <dbReference type="NCBI Taxonomy" id="451379"/>
    <lineage>
        <taxon>Eukaryota</taxon>
        <taxon>Metazoa</taxon>
        <taxon>Ecdysozoa</taxon>
        <taxon>Nematoda</taxon>
        <taxon>Chromadorea</taxon>
        <taxon>Rhabditida</taxon>
        <taxon>Spirurina</taxon>
        <taxon>Oxyuridomorpha</taxon>
        <taxon>Oxyuroidea</taxon>
        <taxon>Oxyuridae</taxon>
        <taxon>Syphacia</taxon>
    </lineage>
</organism>
<evidence type="ECO:0000256" key="8">
    <source>
        <dbReference type="ARBA" id="ARBA00023065"/>
    </source>
</evidence>
<feature type="transmembrane region" description="Helical" evidence="17">
    <location>
        <begin position="232"/>
        <end position="255"/>
    </location>
</feature>
<evidence type="ECO:0000256" key="5">
    <source>
        <dbReference type="ARBA" id="ARBA00022692"/>
    </source>
</evidence>
<dbReference type="InterPro" id="IPR027359">
    <property type="entry name" value="Volt_channel_dom_sf"/>
</dbReference>
<evidence type="ECO:0000256" key="4">
    <source>
        <dbReference type="ARBA" id="ARBA00022475"/>
    </source>
</evidence>
<dbReference type="AlphaFoldDB" id="A0A0N5AU68"/>
<accession>A0A0N5AU68</accession>
<dbReference type="FunFam" id="1.10.287.70:FF:000055">
    <property type="entry name" value="Polycystic kidney disease 2-like 1"/>
    <property type="match status" value="1"/>
</dbReference>
<feature type="binding site" evidence="14">
    <location>
        <position position="491"/>
    </location>
    <ligand>
        <name>Ca(2+)</name>
        <dbReference type="ChEBI" id="CHEBI:29108"/>
        <label>2</label>
    </ligand>
</feature>
<dbReference type="STRING" id="451379.A0A0N5AU68"/>
<comment type="similarity">
    <text evidence="2">Belongs to the polycystin family.</text>
</comment>
<keyword evidence="8 14" id="KW-0406">Ion transport</keyword>
<comment type="subcellular location">
    <subcellularLocation>
        <location evidence="1">Cell projection</location>
        <location evidence="1">Cilium membrane</location>
        <topology evidence="1">Multi-pass membrane protein</topology>
    </subcellularLocation>
</comment>
<dbReference type="Gene3D" id="1.10.287.70">
    <property type="match status" value="1"/>
</dbReference>
<sequence length="606" mass="70666">MYFTDTLVNGLYWDARSKNENDTGTQFTHSMIHYESRLLGSPRIRMLKVHNASCEVVAAFKREIKSCYGEYSKKNEDRQSVSGALSNFSYQYMTEEMTDTAPYGGKVGTYGGGGFIQQLSTYDAEDTIEIIKEMKKLRFIDRGTRVIFIDFSLYNANINLFCVVNCAFNFRLIFELPPTGGVIPSADLSIHRLIRYVYDYDYFVFVCELLFVAFVIYYTIEEILEIIRCRWAYFKDFWNCFDVINIITCFCAIYFDVQSFMTNNTSLQKVIDAGEAMQYVNMESLESIDDYLILSMAFLSILSWIKVMKYLSFNKTMTQLSATLARSSKDIGGFSIMFFIFFFGYAQFGYLTFGTQVGDYSNLYKAVFALLRTILGDFDYYALERADRTLGPIFFFTYVFFVFFILLNMFLAIITDSYSEVKSELSRQPTELAMVDIAEGYWEKLLRLLHVKKTEKVGEQRDIDILRDSLRLEGYEDNEISDAFVKYDITDRKLEFDEMEQVENELKERHGILKNPEEKITSNCREYVTVNQRVDRVESTMLEVCQQIDSLVTMITDLQKDLVLTAQEKNFFQIEEAARNYSPYDPKKHSDFIPEQPPNSEEKKRN</sequence>
<evidence type="ECO:0000256" key="11">
    <source>
        <dbReference type="ARBA" id="ARBA00023180"/>
    </source>
</evidence>
<proteinExistence type="inferred from homology"/>
<keyword evidence="6 17" id="KW-1133">Transmembrane helix</keyword>
<dbReference type="InterPro" id="IPR013122">
    <property type="entry name" value="PKD1_2_channel"/>
</dbReference>
<evidence type="ECO:0000256" key="1">
    <source>
        <dbReference type="ARBA" id="ARBA00004272"/>
    </source>
</evidence>
<dbReference type="Pfam" id="PF20519">
    <property type="entry name" value="Polycystin_dom"/>
    <property type="match status" value="1"/>
</dbReference>
<evidence type="ECO:0000313" key="20">
    <source>
        <dbReference type="Proteomes" id="UP000046393"/>
    </source>
</evidence>
<evidence type="ECO:0000256" key="6">
    <source>
        <dbReference type="ARBA" id="ARBA00022989"/>
    </source>
</evidence>
<protein>
    <submittedName>
        <fullName evidence="21">PKD_channel domain-containing protein</fullName>
    </submittedName>
</protein>
<feature type="region of interest" description="Disordered" evidence="16">
    <location>
        <begin position="582"/>
        <end position="606"/>
    </location>
</feature>
<dbReference type="GO" id="GO:0060170">
    <property type="term" value="C:ciliary membrane"/>
    <property type="evidence" value="ECO:0007669"/>
    <property type="project" value="UniProtKB-SubCell"/>
</dbReference>
<evidence type="ECO:0000256" key="12">
    <source>
        <dbReference type="ARBA" id="ARBA00023273"/>
    </source>
</evidence>
<keyword evidence="10" id="KW-1015">Disulfide bond</keyword>
<keyword evidence="14" id="KW-0107">Calcium channel</keyword>
<keyword evidence="7" id="KW-0175">Coiled coil</keyword>
<evidence type="ECO:0000313" key="21">
    <source>
        <dbReference type="WBParaSite" id="SMUV_0000839301-mRNA-1"/>
    </source>
</evidence>
<evidence type="ECO:0000256" key="14">
    <source>
        <dbReference type="PIRSR" id="PIRSR603915-1"/>
    </source>
</evidence>
<evidence type="ECO:0000259" key="18">
    <source>
        <dbReference type="Pfam" id="PF08016"/>
    </source>
</evidence>
<keyword evidence="14" id="KW-0106">Calcium</keyword>
<feature type="transmembrane region" description="Helical" evidence="17">
    <location>
        <begin position="291"/>
        <end position="311"/>
    </location>
</feature>
<feature type="transmembrane region" description="Helical" evidence="17">
    <location>
        <begin position="202"/>
        <end position="220"/>
    </location>
</feature>
<evidence type="ECO:0000259" key="19">
    <source>
        <dbReference type="Pfam" id="PF20519"/>
    </source>
</evidence>
<keyword evidence="5 17" id="KW-0812">Transmembrane</keyword>